<dbReference type="Gene3D" id="3.40.630.10">
    <property type="entry name" value="Zn peptidases"/>
    <property type="match status" value="1"/>
</dbReference>
<dbReference type="InterPro" id="IPR011356">
    <property type="entry name" value="Leucine_aapep/pepB"/>
</dbReference>
<evidence type="ECO:0000313" key="10">
    <source>
        <dbReference type="EMBL" id="UOF89858.1"/>
    </source>
</evidence>
<dbReference type="CDD" id="cd00433">
    <property type="entry name" value="Peptidase_M17"/>
    <property type="match status" value="1"/>
</dbReference>
<feature type="active site" evidence="8">
    <location>
        <position position="260"/>
    </location>
</feature>
<evidence type="ECO:0000256" key="6">
    <source>
        <dbReference type="ARBA" id="ARBA00022801"/>
    </source>
</evidence>
<dbReference type="EMBL" id="CP089291">
    <property type="protein sequence ID" value="UOF89858.1"/>
    <property type="molecule type" value="Genomic_DNA"/>
</dbReference>
<evidence type="ECO:0000256" key="1">
    <source>
        <dbReference type="ARBA" id="ARBA00000135"/>
    </source>
</evidence>
<keyword evidence="5 8" id="KW-0645">Protease</keyword>
<comment type="similarity">
    <text evidence="3 8">Belongs to the peptidase M17 family.</text>
</comment>
<dbReference type="InterPro" id="IPR043472">
    <property type="entry name" value="Macro_dom-like"/>
</dbReference>
<comment type="catalytic activity">
    <reaction evidence="2 8">
        <text>Release of an N-terminal amino acid, preferentially leucine, but not glutamic or aspartic acids.</text>
        <dbReference type="EC" id="3.4.11.10"/>
    </reaction>
</comment>
<comment type="function">
    <text evidence="7 8">Presumably involved in the processing and regular turnover of intracellular proteins. Catalyzes the removal of unsubstituted N-terminal amino acids from various peptides.</text>
</comment>
<keyword evidence="8" id="KW-0963">Cytoplasm</keyword>
<dbReference type="SUPFAM" id="SSF52949">
    <property type="entry name" value="Macro domain-like"/>
    <property type="match status" value="1"/>
</dbReference>
<dbReference type="Pfam" id="PF02789">
    <property type="entry name" value="Peptidase_M17_N"/>
    <property type="match status" value="1"/>
</dbReference>
<keyword evidence="11" id="KW-1185">Reference proteome</keyword>
<proteinExistence type="inferred from homology"/>
<dbReference type="InterPro" id="IPR000819">
    <property type="entry name" value="Peptidase_M17_C"/>
</dbReference>
<feature type="binding site" evidence="8">
    <location>
        <position position="248"/>
    </location>
    <ligand>
        <name>Mn(2+)</name>
        <dbReference type="ChEBI" id="CHEBI:29035"/>
        <label>2</label>
    </ligand>
</feature>
<feature type="binding site" evidence="8">
    <location>
        <position position="271"/>
    </location>
    <ligand>
        <name>Mn(2+)</name>
        <dbReference type="ChEBI" id="CHEBI:29035"/>
        <label>2</label>
    </ligand>
</feature>
<organism evidence="10 11">
    <name type="scientific">Fodinisporobacter ferrooxydans</name>
    <dbReference type="NCBI Taxonomy" id="2901836"/>
    <lineage>
        <taxon>Bacteria</taxon>
        <taxon>Bacillati</taxon>
        <taxon>Bacillota</taxon>
        <taxon>Bacilli</taxon>
        <taxon>Bacillales</taxon>
        <taxon>Alicyclobacillaceae</taxon>
        <taxon>Fodinisporobacter</taxon>
    </lineage>
</organism>
<dbReference type="EC" id="3.4.11.10" evidence="8"/>
<dbReference type="InterPro" id="IPR023042">
    <property type="entry name" value="Peptidase_M17_leu_NH2_pept"/>
</dbReference>
<dbReference type="InterPro" id="IPR008283">
    <property type="entry name" value="Peptidase_M17_N"/>
</dbReference>
<evidence type="ECO:0000256" key="7">
    <source>
        <dbReference type="ARBA" id="ARBA00049972"/>
    </source>
</evidence>
<evidence type="ECO:0000313" key="11">
    <source>
        <dbReference type="Proteomes" id="UP000830167"/>
    </source>
</evidence>
<keyword evidence="8" id="KW-0464">Manganese</keyword>
<evidence type="ECO:0000256" key="4">
    <source>
        <dbReference type="ARBA" id="ARBA00022438"/>
    </source>
</evidence>
<reference evidence="10" key="1">
    <citation type="submission" date="2021-12" db="EMBL/GenBank/DDBJ databases">
        <title>Alicyclobacillaceae gen. nov., sp. nov., isolated from chalcocite enrichment system.</title>
        <authorList>
            <person name="Jiang Z."/>
        </authorList>
    </citation>
    <scope>NUCLEOTIDE SEQUENCE</scope>
    <source>
        <strain evidence="10">MYW30-H2</strain>
    </source>
</reference>
<comment type="cofactor">
    <cofactor evidence="8">
        <name>Mn(2+)</name>
        <dbReference type="ChEBI" id="CHEBI:29035"/>
    </cofactor>
    <text evidence="8">Binds 2 manganese ions per subunit.</text>
</comment>
<dbReference type="Pfam" id="PF00883">
    <property type="entry name" value="Peptidase_M17"/>
    <property type="match status" value="1"/>
</dbReference>
<dbReference type="PRINTS" id="PR00481">
    <property type="entry name" value="LAMNOPPTDASE"/>
</dbReference>
<feature type="binding site" evidence="8">
    <location>
        <position position="253"/>
    </location>
    <ligand>
        <name>Mn(2+)</name>
        <dbReference type="ChEBI" id="CHEBI:29035"/>
        <label>2</label>
    </ligand>
</feature>
<comment type="subcellular location">
    <subcellularLocation>
        <location evidence="8">Cytoplasm</location>
    </subcellularLocation>
</comment>
<feature type="binding site" evidence="8">
    <location>
        <position position="332"/>
    </location>
    <ligand>
        <name>Mn(2+)</name>
        <dbReference type="ChEBI" id="CHEBI:29035"/>
        <label>1</label>
    </ligand>
</feature>
<feature type="binding site" evidence="8">
    <location>
        <position position="332"/>
    </location>
    <ligand>
        <name>Mn(2+)</name>
        <dbReference type="ChEBI" id="CHEBI:29035"/>
        <label>2</label>
    </ligand>
</feature>
<evidence type="ECO:0000256" key="2">
    <source>
        <dbReference type="ARBA" id="ARBA00000967"/>
    </source>
</evidence>
<dbReference type="PANTHER" id="PTHR11963:SF23">
    <property type="entry name" value="CYTOSOL AMINOPEPTIDASE"/>
    <property type="match status" value="1"/>
</dbReference>
<keyword evidence="4 8" id="KW-0031">Aminopeptidase</keyword>
<dbReference type="Gene3D" id="3.40.220.10">
    <property type="entry name" value="Leucine Aminopeptidase, subunit E, domain 1"/>
    <property type="match status" value="1"/>
</dbReference>
<feature type="binding site" evidence="8">
    <location>
        <position position="253"/>
    </location>
    <ligand>
        <name>Mn(2+)</name>
        <dbReference type="ChEBI" id="CHEBI:29035"/>
        <label>1</label>
    </ligand>
</feature>
<dbReference type="EC" id="3.4.11.1" evidence="8"/>
<comment type="catalytic activity">
    <reaction evidence="1 8">
        <text>Release of an N-terminal amino acid, Xaa-|-Yaa-, in which Xaa is preferably Leu, but may be other amino acids including Pro although not Arg or Lys, and Yaa may be Pro. Amino acid amides and methyl esters are also readily hydrolyzed, but rates on arylamides are exceedingly low.</text>
        <dbReference type="EC" id="3.4.11.1"/>
    </reaction>
</comment>
<feature type="active site" evidence="8">
    <location>
        <position position="334"/>
    </location>
</feature>
<feature type="binding site" evidence="8">
    <location>
        <position position="330"/>
    </location>
    <ligand>
        <name>Mn(2+)</name>
        <dbReference type="ChEBI" id="CHEBI:29035"/>
        <label>1</label>
    </ligand>
</feature>
<dbReference type="PANTHER" id="PTHR11963">
    <property type="entry name" value="LEUCINE AMINOPEPTIDASE-RELATED"/>
    <property type="match status" value="1"/>
</dbReference>
<gene>
    <name evidence="8" type="primary">pepA</name>
    <name evidence="10" type="ORF">LSG31_18585</name>
</gene>
<dbReference type="RefSeq" id="WP_347436550.1">
    <property type="nucleotide sequence ID" value="NZ_CP089291.1"/>
</dbReference>
<protein>
    <recommendedName>
        <fullName evidence="8">Probable cytosol aminopeptidase</fullName>
        <ecNumber evidence="8">3.4.11.1</ecNumber>
    </recommendedName>
    <alternativeName>
        <fullName evidence="8">Leucine aminopeptidase</fullName>
        <shortName evidence="8">LAP</shortName>
        <ecNumber evidence="8">3.4.11.10</ecNumber>
    </alternativeName>
    <alternativeName>
        <fullName evidence="8">Leucyl aminopeptidase</fullName>
    </alternativeName>
</protein>
<name>A0ABY4CHG2_9BACL</name>
<evidence type="ECO:0000256" key="5">
    <source>
        <dbReference type="ARBA" id="ARBA00022670"/>
    </source>
</evidence>
<keyword evidence="8" id="KW-0479">Metal-binding</keyword>
<dbReference type="SUPFAM" id="SSF53187">
    <property type="entry name" value="Zn-dependent exopeptidases"/>
    <property type="match status" value="1"/>
</dbReference>
<dbReference type="HAMAP" id="MF_00181">
    <property type="entry name" value="Cytosol_peptidase_M17"/>
    <property type="match status" value="1"/>
</dbReference>
<dbReference type="GO" id="GO:0004177">
    <property type="term" value="F:aminopeptidase activity"/>
    <property type="evidence" value="ECO:0007669"/>
    <property type="project" value="UniProtKB-KW"/>
</dbReference>
<keyword evidence="6 8" id="KW-0378">Hydrolase</keyword>
<feature type="domain" description="Cytosol aminopeptidase" evidence="9">
    <location>
        <begin position="328"/>
        <end position="335"/>
    </location>
</feature>
<accession>A0ABY4CHG2</accession>
<evidence type="ECO:0000256" key="8">
    <source>
        <dbReference type="HAMAP-Rule" id="MF_00181"/>
    </source>
</evidence>
<dbReference type="Proteomes" id="UP000830167">
    <property type="component" value="Chromosome"/>
</dbReference>
<evidence type="ECO:0000256" key="3">
    <source>
        <dbReference type="ARBA" id="ARBA00009528"/>
    </source>
</evidence>
<evidence type="ECO:0000259" key="9">
    <source>
        <dbReference type="PROSITE" id="PS00631"/>
    </source>
</evidence>
<sequence length="481" mass="52376">MNFIVDRNNGLKAQTVVYPVFKDQMDFEAIHGLTIHSHMGESGKCTWFFGRNQEENILLVGLGEQKKFQMDRLRAAFGTAGRALNQEKQKQVRVSYECLQKLADASCTQVDLVMATVEGWLLGTYAFDAYKSKKAERHVELVQIELETSDALEQAIQLGKIRAEGVIFARELGNEPANRLRPETFVKRIRQQFSNTSVSITVYQGEELEKRQMNGLLSVGKGSKYPPAFVELRYCTDPSKPLVALVGKGMTYDAGGISLKSGRDLSDMRMDMCGAAAVVGALDIIVKSQMAVNLLVLVATAENIPDGGAMLPGDVIQYPNGVTVQVGNTDAEGRLILADALIHAKNLGAVECVDIATLTGACIAALGERMAGVWGDDALVDDLRHVGQFAGDRVWPMPLEDEYEDLLKSHYADISNIGKGPYAGAITAALFLRKFVDPSMKWAHVDMAGPMEATETKGYLVAGATGYGARLLADFVAVRSK</sequence>
<dbReference type="PROSITE" id="PS00631">
    <property type="entry name" value="CYTOSOL_AP"/>
    <property type="match status" value="1"/>
</dbReference>